<dbReference type="Proteomes" id="UP001168821">
    <property type="component" value="Unassembled WGS sequence"/>
</dbReference>
<accession>A0AA38HMZ2</accession>
<comment type="caution">
    <text evidence="3">The sequence shown here is derived from an EMBL/GenBank/DDBJ whole genome shotgun (WGS) entry which is preliminary data.</text>
</comment>
<keyword evidence="4" id="KW-1185">Reference proteome</keyword>
<keyword evidence="2" id="KW-0732">Signal</keyword>
<dbReference type="AlphaFoldDB" id="A0AA38HMZ2"/>
<gene>
    <name evidence="3" type="ORF">Zmor_002783</name>
</gene>
<dbReference type="EMBL" id="JALNTZ010000010">
    <property type="protein sequence ID" value="KAJ3639422.1"/>
    <property type="molecule type" value="Genomic_DNA"/>
</dbReference>
<sequence length="418" mass="48739">MNQNQGRTFGPLLGLFLVNLLAKLVTAKYYSYLPYHFSYDPSPWLAYNKPLPSHNHHSSYSQWYPIKNPYEHLYQAYPTLTTASPYLTGEHQVDYDYREEYEYPINAQYANYDRLIPAESNNIQKQVTQYKRTIIPHKKEQEDIPLKSPTTISPVIIDKPETTTTVTTTVVPTLTTTTARTLEPVAAESSFKVRRQPTQKYKRRSPSRRDKYPQRRRRTTTPAPEYYDSYEDDYTERYQPNRKRRPPYQQSSESYYDANNEEYYDYETTTRYYKKQKRRPTRKVNRNQNQNRNDDSFEIETSTERFNPNTEIVIVRQAMPTTTAASTTTNGGSTTTEPTTIITNTTSSSTTTASTNNTYGYGPSNGNEHVSFTYGPPVGPYSHYQVPYVDWYAHEATKNAIVKRVRDIVNIDERLNLK</sequence>
<organism evidence="3 4">
    <name type="scientific">Zophobas morio</name>
    <dbReference type="NCBI Taxonomy" id="2755281"/>
    <lineage>
        <taxon>Eukaryota</taxon>
        <taxon>Metazoa</taxon>
        <taxon>Ecdysozoa</taxon>
        <taxon>Arthropoda</taxon>
        <taxon>Hexapoda</taxon>
        <taxon>Insecta</taxon>
        <taxon>Pterygota</taxon>
        <taxon>Neoptera</taxon>
        <taxon>Endopterygota</taxon>
        <taxon>Coleoptera</taxon>
        <taxon>Polyphaga</taxon>
        <taxon>Cucujiformia</taxon>
        <taxon>Tenebrionidae</taxon>
        <taxon>Zophobas</taxon>
    </lineage>
</organism>
<name>A0AA38HMZ2_9CUCU</name>
<feature type="signal peptide" evidence="2">
    <location>
        <begin position="1"/>
        <end position="27"/>
    </location>
</feature>
<feature type="region of interest" description="Disordered" evidence="1">
    <location>
        <begin position="185"/>
        <end position="297"/>
    </location>
</feature>
<feature type="compositionally biased region" description="Basic residues" evidence="1">
    <location>
        <begin position="272"/>
        <end position="285"/>
    </location>
</feature>
<feature type="chain" id="PRO_5041205833" evidence="2">
    <location>
        <begin position="28"/>
        <end position="418"/>
    </location>
</feature>
<proteinExistence type="predicted"/>
<evidence type="ECO:0000256" key="2">
    <source>
        <dbReference type="SAM" id="SignalP"/>
    </source>
</evidence>
<evidence type="ECO:0000256" key="1">
    <source>
        <dbReference type="SAM" id="MobiDB-lite"/>
    </source>
</evidence>
<protein>
    <submittedName>
        <fullName evidence="3">Uncharacterized protein</fullName>
    </submittedName>
</protein>
<feature type="compositionally biased region" description="Basic residues" evidence="1">
    <location>
        <begin position="192"/>
        <end position="206"/>
    </location>
</feature>
<feature type="region of interest" description="Disordered" evidence="1">
    <location>
        <begin position="323"/>
        <end position="355"/>
    </location>
</feature>
<evidence type="ECO:0000313" key="3">
    <source>
        <dbReference type="EMBL" id="KAJ3639422.1"/>
    </source>
</evidence>
<reference evidence="3" key="1">
    <citation type="journal article" date="2023" name="G3 (Bethesda)">
        <title>Whole genome assemblies of Zophobas morio and Tenebrio molitor.</title>
        <authorList>
            <person name="Kaur S."/>
            <person name="Stinson S.A."/>
            <person name="diCenzo G.C."/>
        </authorList>
    </citation>
    <scope>NUCLEOTIDE SEQUENCE</scope>
    <source>
        <strain evidence="3">QUZm001</strain>
    </source>
</reference>
<evidence type="ECO:0000313" key="4">
    <source>
        <dbReference type="Proteomes" id="UP001168821"/>
    </source>
</evidence>